<accession>A0A0A8ZFI1</accession>
<feature type="compositionally biased region" description="Basic and acidic residues" evidence="1">
    <location>
        <begin position="91"/>
        <end position="103"/>
    </location>
</feature>
<proteinExistence type="predicted"/>
<protein>
    <submittedName>
        <fullName evidence="2">Uncharacterized protein</fullName>
    </submittedName>
</protein>
<name>A0A0A8ZFI1_ARUDO</name>
<sequence>MMGMSLNSPFFVARICSWLSINVGLFRMDASTTWLLHIKLTSKKIREGYSGFWVDWIIDSDTTNFKEFMDDISKKYPLRSIPRQPCHGNNKQKEKLFLSIPEH</sequence>
<evidence type="ECO:0000256" key="1">
    <source>
        <dbReference type="SAM" id="MobiDB-lite"/>
    </source>
</evidence>
<feature type="region of interest" description="Disordered" evidence="1">
    <location>
        <begin position="83"/>
        <end position="103"/>
    </location>
</feature>
<reference evidence="2" key="1">
    <citation type="submission" date="2014-09" db="EMBL/GenBank/DDBJ databases">
        <authorList>
            <person name="Magalhaes I.L.F."/>
            <person name="Oliveira U."/>
            <person name="Santos F.R."/>
            <person name="Vidigal T.H.D.A."/>
            <person name="Brescovit A.D."/>
            <person name="Santos A.J."/>
        </authorList>
    </citation>
    <scope>NUCLEOTIDE SEQUENCE</scope>
    <source>
        <tissue evidence="2">Shoot tissue taken approximately 20 cm above the soil surface</tissue>
    </source>
</reference>
<dbReference type="EMBL" id="GBRH01264303">
    <property type="protein sequence ID" value="JAD33592.1"/>
    <property type="molecule type" value="Transcribed_RNA"/>
</dbReference>
<organism evidence="2">
    <name type="scientific">Arundo donax</name>
    <name type="common">Giant reed</name>
    <name type="synonym">Donax arundinaceus</name>
    <dbReference type="NCBI Taxonomy" id="35708"/>
    <lineage>
        <taxon>Eukaryota</taxon>
        <taxon>Viridiplantae</taxon>
        <taxon>Streptophyta</taxon>
        <taxon>Embryophyta</taxon>
        <taxon>Tracheophyta</taxon>
        <taxon>Spermatophyta</taxon>
        <taxon>Magnoliopsida</taxon>
        <taxon>Liliopsida</taxon>
        <taxon>Poales</taxon>
        <taxon>Poaceae</taxon>
        <taxon>PACMAD clade</taxon>
        <taxon>Arundinoideae</taxon>
        <taxon>Arundineae</taxon>
        <taxon>Arundo</taxon>
    </lineage>
</organism>
<evidence type="ECO:0000313" key="2">
    <source>
        <dbReference type="EMBL" id="JAD33592.1"/>
    </source>
</evidence>
<reference evidence="2" key="2">
    <citation type="journal article" date="2015" name="Data Brief">
        <title>Shoot transcriptome of the giant reed, Arundo donax.</title>
        <authorList>
            <person name="Barrero R.A."/>
            <person name="Guerrero F.D."/>
            <person name="Moolhuijzen P."/>
            <person name="Goolsby J.A."/>
            <person name="Tidwell J."/>
            <person name="Bellgard S.E."/>
            <person name="Bellgard M.I."/>
        </authorList>
    </citation>
    <scope>NUCLEOTIDE SEQUENCE</scope>
    <source>
        <tissue evidence="2">Shoot tissue taken approximately 20 cm above the soil surface</tissue>
    </source>
</reference>
<dbReference type="AlphaFoldDB" id="A0A0A8ZFI1"/>